<dbReference type="OrthoDB" id="8045623at2759"/>
<dbReference type="EMBL" id="BGPR01001712">
    <property type="protein sequence ID" value="GBM60048.1"/>
    <property type="molecule type" value="Genomic_DNA"/>
</dbReference>
<comment type="caution">
    <text evidence="1">The sequence shown here is derived from an EMBL/GenBank/DDBJ whole genome shotgun (WGS) entry which is preliminary data.</text>
</comment>
<name>A0A4Y2H5L5_ARAVE</name>
<evidence type="ECO:0008006" key="3">
    <source>
        <dbReference type="Google" id="ProtNLM"/>
    </source>
</evidence>
<proteinExistence type="predicted"/>
<dbReference type="PANTHER" id="PTHR47331">
    <property type="entry name" value="PHD-TYPE DOMAIN-CONTAINING PROTEIN"/>
    <property type="match status" value="1"/>
</dbReference>
<keyword evidence="2" id="KW-1185">Reference proteome</keyword>
<evidence type="ECO:0000313" key="2">
    <source>
        <dbReference type="Proteomes" id="UP000499080"/>
    </source>
</evidence>
<reference evidence="1 2" key="1">
    <citation type="journal article" date="2019" name="Sci. Rep.">
        <title>Orb-weaving spider Araneus ventricosus genome elucidates the spidroin gene catalogue.</title>
        <authorList>
            <person name="Kono N."/>
            <person name="Nakamura H."/>
            <person name="Ohtoshi R."/>
            <person name="Moran D.A.P."/>
            <person name="Shinohara A."/>
            <person name="Yoshida Y."/>
            <person name="Fujiwara M."/>
            <person name="Mori M."/>
            <person name="Tomita M."/>
            <person name="Arakawa K."/>
        </authorList>
    </citation>
    <scope>NUCLEOTIDE SEQUENCE [LARGE SCALE GENOMIC DNA]</scope>
</reference>
<accession>A0A4Y2H5L5</accession>
<protein>
    <recommendedName>
        <fullName evidence="3">Peptidase aspartic putative domain-containing protein</fullName>
    </recommendedName>
</protein>
<organism evidence="1 2">
    <name type="scientific">Araneus ventricosus</name>
    <name type="common">Orbweaver spider</name>
    <name type="synonym">Epeira ventricosa</name>
    <dbReference type="NCBI Taxonomy" id="182803"/>
    <lineage>
        <taxon>Eukaryota</taxon>
        <taxon>Metazoa</taxon>
        <taxon>Ecdysozoa</taxon>
        <taxon>Arthropoda</taxon>
        <taxon>Chelicerata</taxon>
        <taxon>Arachnida</taxon>
        <taxon>Araneae</taxon>
        <taxon>Araneomorphae</taxon>
        <taxon>Entelegynae</taxon>
        <taxon>Araneoidea</taxon>
        <taxon>Araneidae</taxon>
        <taxon>Araneus</taxon>
    </lineage>
</organism>
<dbReference type="AlphaFoldDB" id="A0A4Y2H5L5"/>
<dbReference type="InterPro" id="IPR043502">
    <property type="entry name" value="DNA/RNA_pol_sf"/>
</dbReference>
<evidence type="ECO:0000313" key="1">
    <source>
        <dbReference type="EMBL" id="GBM60048.1"/>
    </source>
</evidence>
<sequence length="215" mass="24745">MSIGSDIFFDSLKADKIRLANGNLILQESELGYVVSGKLPTEVTFSYCWVAVETNLDNADSVLGVSRENAVKRLNGIWNKLNKNNTLATLYKAFMQEYLDLGHMQQIIDEDNTKSYYIPHHCIYKPERTTTLLRAVFDASAKTSTGQSLNSILLNGGSIQDDLFSLVNRFRTHKYPFSADIQKMYRQILVQLSQRYLQRIVWKETNNPPIKRWNR</sequence>
<gene>
    <name evidence="1" type="ORF">AVEN_147609_1</name>
</gene>
<dbReference type="PANTHER" id="PTHR47331:SF1">
    <property type="entry name" value="GAG-LIKE PROTEIN"/>
    <property type="match status" value="1"/>
</dbReference>
<dbReference type="Proteomes" id="UP000499080">
    <property type="component" value="Unassembled WGS sequence"/>
</dbReference>
<dbReference type="SUPFAM" id="SSF56672">
    <property type="entry name" value="DNA/RNA polymerases"/>
    <property type="match status" value="1"/>
</dbReference>
<dbReference type="GO" id="GO:0071897">
    <property type="term" value="P:DNA biosynthetic process"/>
    <property type="evidence" value="ECO:0007669"/>
    <property type="project" value="UniProtKB-ARBA"/>
</dbReference>